<evidence type="ECO:0000313" key="1">
    <source>
        <dbReference type="EMBL" id="GIH02781.1"/>
    </source>
</evidence>
<name>A0A8J3Q3M3_9ACTN</name>
<sequence length="274" mass="30742">MISDPNEIAAVFAHSPLAGLRVEAEDNGCFAVRGIDPANILPAWQAARDTVPLHGRWPLCRVGGAWDHTRDISAETLADFDTAARSLNPWYGDFRLDREDVELDDDEVALWTPDFHGADLLTAAGQQLEAPTLETLNRWIFERILTDPGLLAQAHQVADGYVGTQWWYQPSQADLWLLPTPLPHMAPVWTTLFDADQLQLGAVLWQWHQQWGAELVANWGTMLQLVVRRQPTLGDAAWDLALQHKAAATHQEADTWALALALTRSDAWFLHRRP</sequence>
<reference evidence="1" key="1">
    <citation type="submission" date="2021-01" db="EMBL/GenBank/DDBJ databases">
        <title>Whole genome shotgun sequence of Rhizocola hellebori NBRC 109834.</title>
        <authorList>
            <person name="Komaki H."/>
            <person name="Tamura T."/>
        </authorList>
    </citation>
    <scope>NUCLEOTIDE SEQUENCE</scope>
    <source>
        <strain evidence="1">NBRC 109834</strain>
    </source>
</reference>
<protein>
    <recommendedName>
        <fullName evidence="3">DUF4253 domain-containing protein</fullName>
    </recommendedName>
</protein>
<dbReference type="AlphaFoldDB" id="A0A8J3Q3M3"/>
<keyword evidence="2" id="KW-1185">Reference proteome</keyword>
<evidence type="ECO:0000313" key="2">
    <source>
        <dbReference type="Proteomes" id="UP000612899"/>
    </source>
</evidence>
<organism evidence="1 2">
    <name type="scientific">Rhizocola hellebori</name>
    <dbReference type="NCBI Taxonomy" id="1392758"/>
    <lineage>
        <taxon>Bacteria</taxon>
        <taxon>Bacillati</taxon>
        <taxon>Actinomycetota</taxon>
        <taxon>Actinomycetes</taxon>
        <taxon>Micromonosporales</taxon>
        <taxon>Micromonosporaceae</taxon>
        <taxon>Rhizocola</taxon>
    </lineage>
</organism>
<proteinExistence type="predicted"/>
<dbReference type="RefSeq" id="WP_203906722.1">
    <property type="nucleotide sequence ID" value="NZ_BONY01000004.1"/>
</dbReference>
<accession>A0A8J3Q3M3</accession>
<comment type="caution">
    <text evidence="1">The sequence shown here is derived from an EMBL/GenBank/DDBJ whole genome shotgun (WGS) entry which is preliminary data.</text>
</comment>
<evidence type="ECO:0008006" key="3">
    <source>
        <dbReference type="Google" id="ProtNLM"/>
    </source>
</evidence>
<gene>
    <name evidence="1" type="ORF">Rhe02_08480</name>
</gene>
<dbReference type="EMBL" id="BONY01000004">
    <property type="protein sequence ID" value="GIH02781.1"/>
    <property type="molecule type" value="Genomic_DNA"/>
</dbReference>
<dbReference type="Proteomes" id="UP000612899">
    <property type="component" value="Unassembled WGS sequence"/>
</dbReference>